<keyword evidence="1" id="KW-0472">Membrane</keyword>
<dbReference type="PROSITE" id="PS51257">
    <property type="entry name" value="PROKAR_LIPOPROTEIN"/>
    <property type="match status" value="1"/>
</dbReference>
<keyword evidence="1" id="KW-1133">Transmembrane helix</keyword>
<feature type="transmembrane region" description="Helical" evidence="1">
    <location>
        <begin position="288"/>
        <end position="309"/>
    </location>
</feature>
<sequence>MTETKKLHLTLHFFFFGCCCSFLLLFSIAFPVVNDAGFGFGLELVWICLMMVCAPLYAVTFFFLFVSIDPKGGEQEKTKMAFAENSHDVIVSCLSKQTLQEIEGLDPAQCGFGREECCEPLPAKLPGSMALKEHLFLATDLPATEWDSKTGNVPGYSALEQVVSSRVGMKLTVFYRPGPDRCILRFKYEESLEYMLITQHSCITEGELPWESEGAISSDRSNEVFIFVCSHRSRDGRCGYCGAVLVELLRQSIRAKKSDDDTIHVYPCSHVGGHIYAGNVLMLQIMEAYALAALLQLMWMHLWIFLWGARRNSRPRCSNVFGAELATQR</sequence>
<keyword evidence="1" id="KW-0812">Transmembrane</keyword>
<organism evidence="2 3">
    <name type="scientific">Trypanosoma cruzi Dm28c</name>
    <dbReference type="NCBI Taxonomy" id="1416333"/>
    <lineage>
        <taxon>Eukaryota</taxon>
        <taxon>Discoba</taxon>
        <taxon>Euglenozoa</taxon>
        <taxon>Kinetoplastea</taxon>
        <taxon>Metakinetoplastina</taxon>
        <taxon>Trypanosomatida</taxon>
        <taxon>Trypanosomatidae</taxon>
        <taxon>Trypanosoma</taxon>
        <taxon>Schizotrypanum</taxon>
    </lineage>
</organism>
<dbReference type="AlphaFoldDB" id="V5DJZ4"/>
<evidence type="ECO:0000313" key="3">
    <source>
        <dbReference type="Proteomes" id="UP000017861"/>
    </source>
</evidence>
<dbReference type="PANTHER" id="PTHR31902:SF14">
    <property type="entry name" value="ACTIN PATCHES DISTAL PROTEIN 1"/>
    <property type="match status" value="1"/>
</dbReference>
<dbReference type="InterPro" id="IPR036249">
    <property type="entry name" value="Thioredoxin-like_sf"/>
</dbReference>
<gene>
    <name evidence="2" type="ORF">TCDM_03438</name>
</gene>
<accession>V5DJZ4</accession>
<evidence type="ECO:0000256" key="1">
    <source>
        <dbReference type="SAM" id="Phobius"/>
    </source>
</evidence>
<proteinExistence type="predicted"/>
<dbReference type="PANTHER" id="PTHR31902">
    <property type="entry name" value="ACTIN PATCHES DISTAL PROTEIN 1"/>
    <property type="match status" value="1"/>
</dbReference>
<dbReference type="Proteomes" id="UP000017861">
    <property type="component" value="Unassembled WGS sequence"/>
</dbReference>
<feature type="transmembrane region" description="Helical" evidence="1">
    <location>
        <begin position="12"/>
        <end position="32"/>
    </location>
</feature>
<feature type="transmembrane region" description="Helical" evidence="1">
    <location>
        <begin position="44"/>
        <end position="68"/>
    </location>
</feature>
<dbReference type="SUPFAM" id="SSF52833">
    <property type="entry name" value="Thioredoxin-like"/>
    <property type="match status" value="1"/>
</dbReference>
<dbReference type="InterPro" id="IPR009737">
    <property type="entry name" value="Aim32/Apd1-like"/>
</dbReference>
<dbReference type="Gene3D" id="3.40.30.10">
    <property type="entry name" value="Glutaredoxin"/>
    <property type="match status" value="1"/>
</dbReference>
<dbReference type="OrthoDB" id="10253744at2759"/>
<dbReference type="Pfam" id="PF06999">
    <property type="entry name" value="Suc_Fer-like"/>
    <property type="match status" value="1"/>
</dbReference>
<dbReference type="VEuPathDB" id="TriTrypDB:TCDM_03438"/>
<comment type="caution">
    <text evidence="2">The sequence shown here is derived from an EMBL/GenBank/DDBJ whole genome shotgun (WGS) entry which is preliminary data.</text>
</comment>
<name>V5DJZ4_TRYCR</name>
<dbReference type="CDD" id="cd03062">
    <property type="entry name" value="TRX_Fd_Sucrase"/>
    <property type="match status" value="1"/>
</dbReference>
<dbReference type="EMBL" id="AYLP01000027">
    <property type="protein sequence ID" value="ESS67741.1"/>
    <property type="molecule type" value="Genomic_DNA"/>
</dbReference>
<reference evidence="2 3" key="1">
    <citation type="journal article" date="2014" name="Genome Announc.">
        <title>Trypanosoma cruzi Clone Dm28c Draft Genome Sequence.</title>
        <authorList>
            <person name="Grisard E.C."/>
            <person name="Teixeira S.M."/>
            <person name="de Almeida L.G."/>
            <person name="Stoco P.H."/>
            <person name="Gerber A.L."/>
            <person name="Talavera-Lopez C."/>
            <person name="Lima O.C."/>
            <person name="Andersson B."/>
            <person name="de Vasconcelos A.T."/>
        </authorList>
    </citation>
    <scope>NUCLEOTIDE SEQUENCE [LARGE SCALE GENOMIC DNA]</scope>
    <source>
        <strain evidence="2 3">Dm28c</strain>
    </source>
</reference>
<protein>
    <submittedName>
        <fullName evidence="2">Uncharacterized protein</fullName>
    </submittedName>
</protein>
<evidence type="ECO:0000313" key="2">
    <source>
        <dbReference type="EMBL" id="ESS67741.1"/>
    </source>
</evidence>